<name>A0ABS4II95_9BACI</name>
<keyword evidence="1" id="KW-0472">Membrane</keyword>
<accession>A0ABS4II95</accession>
<keyword evidence="3" id="KW-1185">Reference proteome</keyword>
<dbReference type="EMBL" id="JAGGKX010000012">
    <property type="protein sequence ID" value="MBP1970295.1"/>
    <property type="molecule type" value="Genomic_DNA"/>
</dbReference>
<protein>
    <recommendedName>
        <fullName evidence="4">DUF5590 domain-containing protein</fullName>
    </recommendedName>
</protein>
<evidence type="ECO:0000313" key="2">
    <source>
        <dbReference type="EMBL" id="MBP1970295.1"/>
    </source>
</evidence>
<feature type="transmembrane region" description="Helical" evidence="1">
    <location>
        <begin position="7"/>
        <end position="25"/>
    </location>
</feature>
<proteinExistence type="predicted"/>
<keyword evidence="1" id="KW-0812">Transmembrane</keyword>
<reference evidence="2 3" key="1">
    <citation type="submission" date="2021-03" db="EMBL/GenBank/DDBJ databases">
        <title>Genomic Encyclopedia of Type Strains, Phase IV (KMG-IV): sequencing the most valuable type-strain genomes for metagenomic binning, comparative biology and taxonomic classification.</title>
        <authorList>
            <person name="Goeker M."/>
        </authorList>
    </citation>
    <scope>NUCLEOTIDE SEQUENCE [LARGE SCALE GENOMIC DNA]</scope>
    <source>
        <strain evidence="2 3">DSM 25609</strain>
    </source>
</reference>
<dbReference type="Proteomes" id="UP001519345">
    <property type="component" value="Unassembled WGS sequence"/>
</dbReference>
<evidence type="ECO:0000256" key="1">
    <source>
        <dbReference type="SAM" id="Phobius"/>
    </source>
</evidence>
<keyword evidence="1" id="KW-1133">Transmembrane helix</keyword>
<evidence type="ECO:0008006" key="4">
    <source>
        <dbReference type="Google" id="ProtNLM"/>
    </source>
</evidence>
<sequence length="148" mass="17004">MKKWLMILIPIIVIGLGAFLIVNFMNSTTFEEEISDLADEFGEISEIIVYEHSGNQVSDESVVLDEQEEIYHFLDAPSGMELKHVSSQPVDWVYSLVVFREESQTRQVFFIAENEIGMGGNYYEVNGQNELIEYIDNADLDWRDPSNN</sequence>
<comment type="caution">
    <text evidence="2">The sequence shown here is derived from an EMBL/GenBank/DDBJ whole genome shotgun (WGS) entry which is preliminary data.</text>
</comment>
<dbReference type="RefSeq" id="WP_209463436.1">
    <property type="nucleotide sequence ID" value="NZ_CP110224.1"/>
</dbReference>
<organism evidence="2 3">
    <name type="scientific">Virgibacillus natechei</name>
    <dbReference type="NCBI Taxonomy" id="1216297"/>
    <lineage>
        <taxon>Bacteria</taxon>
        <taxon>Bacillati</taxon>
        <taxon>Bacillota</taxon>
        <taxon>Bacilli</taxon>
        <taxon>Bacillales</taxon>
        <taxon>Bacillaceae</taxon>
        <taxon>Virgibacillus</taxon>
    </lineage>
</organism>
<evidence type="ECO:0000313" key="3">
    <source>
        <dbReference type="Proteomes" id="UP001519345"/>
    </source>
</evidence>
<gene>
    <name evidence="2" type="ORF">J2Z83_002413</name>
</gene>